<evidence type="ECO:0000313" key="4">
    <source>
        <dbReference type="Proteomes" id="UP000070383"/>
    </source>
</evidence>
<keyword evidence="4" id="KW-1185">Reference proteome</keyword>
<dbReference type="PATRIC" id="fig|33036.3.peg.457"/>
<accession>A0A133KHF6</accession>
<feature type="signal peptide" evidence="1">
    <location>
        <begin position="1"/>
        <end position="24"/>
    </location>
</feature>
<reference evidence="4" key="1">
    <citation type="submission" date="2016-01" db="EMBL/GenBank/DDBJ databases">
        <authorList>
            <person name="Mitreva M."/>
            <person name="Pepin K.H."/>
            <person name="Mihindukulasuriya K.A."/>
            <person name="Fulton R."/>
            <person name="Fronick C."/>
            <person name="O'Laughlin M."/>
            <person name="Miner T."/>
            <person name="Herter B."/>
            <person name="Rosa B.A."/>
            <person name="Cordes M."/>
            <person name="Tomlinson C."/>
            <person name="Wollam A."/>
            <person name="Palsikar V.B."/>
            <person name="Mardis E.R."/>
            <person name="Wilson R.K."/>
        </authorList>
    </citation>
    <scope>NUCLEOTIDE SEQUENCE [LARGE SCALE GENOMIC DNA]</scope>
    <source>
        <strain evidence="4">MJR8151</strain>
    </source>
</reference>
<dbReference type="InterPro" id="IPR017853">
    <property type="entry name" value="GH"/>
</dbReference>
<name>A0A133KHF6_9FIRM</name>
<dbReference type="EMBL" id="LRPM01000010">
    <property type="protein sequence ID" value="KWZ78976.1"/>
    <property type="molecule type" value="Genomic_DNA"/>
</dbReference>
<feature type="chain" id="PRO_5007456876" description="DUF4015 domain-containing protein" evidence="1">
    <location>
        <begin position="25"/>
        <end position="424"/>
    </location>
</feature>
<dbReference type="Pfam" id="PF13200">
    <property type="entry name" value="DUF4015"/>
    <property type="match status" value="1"/>
</dbReference>
<feature type="domain" description="DUF4015" evidence="2">
    <location>
        <begin position="94"/>
        <end position="418"/>
    </location>
</feature>
<evidence type="ECO:0000256" key="1">
    <source>
        <dbReference type="SAM" id="SignalP"/>
    </source>
</evidence>
<proteinExistence type="predicted"/>
<dbReference type="AlphaFoldDB" id="A0A133KHF6"/>
<dbReference type="InterPro" id="IPR025275">
    <property type="entry name" value="DUF4015"/>
</dbReference>
<dbReference type="Proteomes" id="UP000070383">
    <property type="component" value="Unassembled WGS sequence"/>
</dbReference>
<dbReference type="Gene3D" id="3.20.20.80">
    <property type="entry name" value="Glycosidases"/>
    <property type="match status" value="1"/>
</dbReference>
<evidence type="ECO:0000259" key="2">
    <source>
        <dbReference type="Pfam" id="PF13200"/>
    </source>
</evidence>
<organism evidence="3 4">
    <name type="scientific">Anaerococcus tetradius</name>
    <dbReference type="NCBI Taxonomy" id="33036"/>
    <lineage>
        <taxon>Bacteria</taxon>
        <taxon>Bacillati</taxon>
        <taxon>Bacillota</taxon>
        <taxon>Tissierellia</taxon>
        <taxon>Tissierellales</taxon>
        <taxon>Peptoniphilaceae</taxon>
        <taxon>Anaerococcus</taxon>
    </lineage>
</organism>
<comment type="caution">
    <text evidence="3">The sequence shown here is derived from an EMBL/GenBank/DDBJ whole genome shotgun (WGS) entry which is preliminary data.</text>
</comment>
<keyword evidence="1" id="KW-0732">Signal</keyword>
<protein>
    <recommendedName>
        <fullName evidence="2">DUF4015 domain-containing protein</fullName>
    </recommendedName>
</protein>
<dbReference type="PROSITE" id="PS51257">
    <property type="entry name" value="PROKAR_LIPOPROTEIN"/>
    <property type="match status" value="1"/>
</dbReference>
<dbReference type="OrthoDB" id="9774125at2"/>
<gene>
    <name evidence="3" type="ORF">HMPREF3200_00459</name>
</gene>
<evidence type="ECO:0000313" key="3">
    <source>
        <dbReference type="EMBL" id="KWZ78976.1"/>
    </source>
</evidence>
<sequence>MRNKKSLISLFLVIIFLFSSCSNEKVSRKGITKNETSDEEMVDGSKADKANKKIGVAYEVGVTPDDFNMDYDTSRLLSLKDKKSKYYPKDGVKGLYLNSSSASDSESLDKIVDLIENTRLNSLVVDVKDDFGNITMSFASDDPDIKYASSDIINPEDFIKDMHDKGIYVIGRITSFKDSIITEKHPSWGFSNEDGSLLTNANGQAFLNPFLKEVQDYDIKIAKLAAKAGFDEIQFDYVRFADGFESYGDTLDYSRGEFENMKMKEGDKRVAAITGFVQRAREELQDFSVPISVDLYGNALQVERADGIGQDFYEISNQTDVISSKVYPAKWDLGSFGIEKPDLEPYEIVKSYLKAEQECLSKIDHKPQSRPWIQDFTASWLGDGYWMEYDKDAIEAQIKAIYDSGGKEFLIWNENSDYTEGVKY</sequence>
<dbReference type="RefSeq" id="WP_060929053.1">
    <property type="nucleotide sequence ID" value="NZ_KQ955253.1"/>
</dbReference>
<dbReference type="SUPFAM" id="SSF51445">
    <property type="entry name" value="(Trans)glycosidases"/>
    <property type="match status" value="1"/>
</dbReference>